<dbReference type="InterPro" id="IPR038765">
    <property type="entry name" value="Papain-like_cys_pep_sf"/>
</dbReference>
<dbReference type="InterPro" id="IPR001394">
    <property type="entry name" value="Peptidase_C19_UCH"/>
</dbReference>
<dbReference type="InterPro" id="IPR028889">
    <property type="entry name" value="USP"/>
</dbReference>
<evidence type="ECO:0000256" key="8">
    <source>
        <dbReference type="ARBA" id="ARBA00039432"/>
    </source>
</evidence>
<evidence type="ECO:0000256" key="7">
    <source>
        <dbReference type="ARBA" id="ARBA00022807"/>
    </source>
</evidence>
<keyword evidence="15" id="KW-1185">Reference proteome</keyword>
<evidence type="ECO:0000256" key="5">
    <source>
        <dbReference type="ARBA" id="ARBA00022786"/>
    </source>
</evidence>
<dbReference type="EC" id="3.4.19.12" evidence="3"/>
<evidence type="ECO:0000256" key="11">
    <source>
        <dbReference type="ARBA" id="ARBA00042420"/>
    </source>
</evidence>
<accession>A0A8C4QHS6</accession>
<dbReference type="GO" id="GO:0004843">
    <property type="term" value="F:cysteine-type deubiquitinase activity"/>
    <property type="evidence" value="ECO:0007669"/>
    <property type="project" value="UniProtKB-EC"/>
</dbReference>
<evidence type="ECO:0000256" key="10">
    <source>
        <dbReference type="ARBA" id="ARBA00042154"/>
    </source>
</evidence>
<sequence>MMDLILDVENASDMLADLLEGYNACFCDRCDSKKPAAMTSKICSPPNILTVALRRFCGSTGRKISKDFPFPETFDIRPFMSQPHGPAIKYNLYAVLVHSGTSTWRWHYYSYVKASNGSWYKMNDSLVNKVELSEVLLQKAYLLFYNRSTGAAGSENKEPSDGVDMQSGYVNREVCINDVLLSCTFKLLLSMCHRLLLFFHPALISHVSSGATSKPKTRLVARLIQNICQGACKTILREKVALCRWYHHRNQSVMAWARLLS</sequence>
<proteinExistence type="inferred from homology"/>
<dbReference type="GeneTree" id="ENSGT00940000154596"/>
<dbReference type="GO" id="GO:0005634">
    <property type="term" value="C:nucleus"/>
    <property type="evidence" value="ECO:0007669"/>
    <property type="project" value="TreeGrafter"/>
</dbReference>
<evidence type="ECO:0000256" key="6">
    <source>
        <dbReference type="ARBA" id="ARBA00022801"/>
    </source>
</evidence>
<dbReference type="GO" id="GO:0005829">
    <property type="term" value="C:cytosol"/>
    <property type="evidence" value="ECO:0007669"/>
    <property type="project" value="TreeGrafter"/>
</dbReference>
<comment type="catalytic activity">
    <reaction evidence="1">
        <text>Thiol-dependent hydrolysis of ester, thioester, amide, peptide and isopeptide bonds formed by the C-terminal Gly of ubiquitin (a 76-residue protein attached to proteins as an intracellular targeting signal).</text>
        <dbReference type="EC" id="3.4.19.12"/>
    </reaction>
</comment>
<organism evidence="14 15">
    <name type="scientific">Eptatretus burgeri</name>
    <name type="common">Inshore hagfish</name>
    <dbReference type="NCBI Taxonomy" id="7764"/>
    <lineage>
        <taxon>Eukaryota</taxon>
        <taxon>Metazoa</taxon>
        <taxon>Chordata</taxon>
        <taxon>Craniata</taxon>
        <taxon>Vertebrata</taxon>
        <taxon>Cyclostomata</taxon>
        <taxon>Myxini</taxon>
        <taxon>Myxiniformes</taxon>
        <taxon>Myxinidae</taxon>
        <taxon>Eptatretinae</taxon>
        <taxon>Eptatretus</taxon>
    </lineage>
</organism>
<dbReference type="AlphaFoldDB" id="A0A8C4QHS6"/>
<keyword evidence="5" id="KW-0833">Ubl conjugation pathway</keyword>
<evidence type="ECO:0000313" key="15">
    <source>
        <dbReference type="Proteomes" id="UP000694388"/>
    </source>
</evidence>
<feature type="domain" description="USP" evidence="13">
    <location>
        <begin position="1"/>
        <end position="148"/>
    </location>
</feature>
<evidence type="ECO:0000256" key="12">
    <source>
        <dbReference type="ARBA" id="ARBA00043009"/>
    </source>
</evidence>
<name>A0A8C4QHS6_EPTBU</name>
<dbReference type="Pfam" id="PF00443">
    <property type="entry name" value="UCH"/>
    <property type="match status" value="1"/>
</dbReference>
<keyword evidence="7" id="KW-0788">Thiol protease</keyword>
<keyword evidence="4" id="KW-0645">Protease</keyword>
<evidence type="ECO:0000256" key="1">
    <source>
        <dbReference type="ARBA" id="ARBA00000707"/>
    </source>
</evidence>
<dbReference type="GO" id="GO:0006508">
    <property type="term" value="P:proteolysis"/>
    <property type="evidence" value="ECO:0007669"/>
    <property type="project" value="UniProtKB-KW"/>
</dbReference>
<keyword evidence="6" id="KW-0378">Hydrolase</keyword>
<evidence type="ECO:0000256" key="3">
    <source>
        <dbReference type="ARBA" id="ARBA00012759"/>
    </source>
</evidence>
<dbReference type="PROSITE" id="PS50235">
    <property type="entry name" value="USP_3"/>
    <property type="match status" value="1"/>
</dbReference>
<evidence type="ECO:0000256" key="2">
    <source>
        <dbReference type="ARBA" id="ARBA00009085"/>
    </source>
</evidence>
<evidence type="ECO:0000256" key="9">
    <source>
        <dbReference type="ARBA" id="ARBA00041300"/>
    </source>
</evidence>
<dbReference type="InterPro" id="IPR050164">
    <property type="entry name" value="Peptidase_C19"/>
</dbReference>
<evidence type="ECO:0000259" key="13">
    <source>
        <dbReference type="PROSITE" id="PS50235"/>
    </source>
</evidence>
<evidence type="ECO:0000313" key="14">
    <source>
        <dbReference type="Ensembl" id="ENSEBUP00000014949.1"/>
    </source>
</evidence>
<comment type="similarity">
    <text evidence="2">Belongs to the peptidase C19 family.</text>
</comment>
<dbReference type="Ensembl" id="ENSEBUT00000015509.1">
    <property type="protein sequence ID" value="ENSEBUP00000014933.1"/>
    <property type="gene ID" value="ENSEBUG00000009418.1"/>
</dbReference>
<dbReference type="PANTHER" id="PTHR24006">
    <property type="entry name" value="UBIQUITIN CARBOXYL-TERMINAL HYDROLASE"/>
    <property type="match status" value="1"/>
</dbReference>
<dbReference type="GO" id="GO:0016579">
    <property type="term" value="P:protein deubiquitination"/>
    <property type="evidence" value="ECO:0007669"/>
    <property type="project" value="InterPro"/>
</dbReference>
<dbReference type="PANTHER" id="PTHR24006:SF758">
    <property type="entry name" value="UBIQUITIN CARBOXYL-TERMINAL HYDROLASE 36"/>
    <property type="match status" value="1"/>
</dbReference>
<protein>
    <recommendedName>
        <fullName evidence="8">Ubiquitin carboxyl-terminal hydrolase 36</fullName>
        <ecNumber evidence="3">3.4.19.12</ecNumber>
    </recommendedName>
    <alternativeName>
        <fullName evidence="11">Deubiquitinating enzyme 36</fullName>
    </alternativeName>
    <alternativeName>
        <fullName evidence="10">Protein scrawny</fullName>
    </alternativeName>
    <alternativeName>
        <fullName evidence="9">Ubiquitin thioesterase 36</fullName>
    </alternativeName>
    <alternativeName>
        <fullName evidence="12">Ubiquitin-specific-processing protease 36</fullName>
    </alternativeName>
</protein>
<evidence type="ECO:0000256" key="4">
    <source>
        <dbReference type="ARBA" id="ARBA00022670"/>
    </source>
</evidence>
<dbReference type="Gene3D" id="3.90.70.10">
    <property type="entry name" value="Cysteine proteinases"/>
    <property type="match status" value="1"/>
</dbReference>
<dbReference type="SUPFAM" id="SSF54001">
    <property type="entry name" value="Cysteine proteinases"/>
    <property type="match status" value="1"/>
</dbReference>
<dbReference type="Ensembl" id="ENSEBUT00000015525.1">
    <property type="protein sequence ID" value="ENSEBUP00000014949.1"/>
    <property type="gene ID" value="ENSEBUG00000009418.1"/>
</dbReference>
<reference evidence="14" key="1">
    <citation type="submission" date="2025-05" db="UniProtKB">
        <authorList>
            <consortium name="Ensembl"/>
        </authorList>
    </citation>
    <scope>IDENTIFICATION</scope>
</reference>
<dbReference type="Proteomes" id="UP000694388">
    <property type="component" value="Unplaced"/>
</dbReference>